<keyword evidence="10" id="KW-0756">Sterol biosynthesis</keyword>
<dbReference type="UniPathway" id="UPA00767">
    <property type="reaction ID" value="UER00751"/>
</dbReference>
<dbReference type="PANTHER" id="PTHR11626:SF2">
    <property type="entry name" value="SQUALENE SYNTHASE"/>
    <property type="match status" value="1"/>
</dbReference>
<comment type="similarity">
    <text evidence="3 19">Belongs to the phytoene/squalene synthase family.</text>
</comment>
<keyword evidence="15" id="KW-0511">Multifunctional enzyme</keyword>
<dbReference type="InterPro" id="IPR033904">
    <property type="entry name" value="Trans_IPPS_HH"/>
</dbReference>
<comment type="catalytic activity">
    <reaction evidence="16 19">
        <text>2 (2E,6E)-farnesyl diphosphate + NADPH + H(+) = squalene + 2 diphosphate + NADP(+)</text>
        <dbReference type="Rhea" id="RHEA:32295"/>
        <dbReference type="ChEBI" id="CHEBI:15378"/>
        <dbReference type="ChEBI" id="CHEBI:15440"/>
        <dbReference type="ChEBI" id="CHEBI:33019"/>
        <dbReference type="ChEBI" id="CHEBI:57783"/>
        <dbReference type="ChEBI" id="CHEBI:58349"/>
        <dbReference type="ChEBI" id="CHEBI:175763"/>
        <dbReference type="EC" id="2.5.1.21"/>
    </reaction>
</comment>
<dbReference type="OrthoDB" id="431150at2759"/>
<evidence type="ECO:0000256" key="12">
    <source>
        <dbReference type="ARBA" id="ARBA00023136"/>
    </source>
</evidence>
<evidence type="ECO:0000256" key="8">
    <source>
        <dbReference type="ARBA" id="ARBA00022955"/>
    </source>
</evidence>
<evidence type="ECO:0000256" key="5">
    <source>
        <dbReference type="ARBA" id="ARBA00022516"/>
    </source>
</evidence>
<protein>
    <recommendedName>
        <fullName evidence="4 19">Squalene synthase</fullName>
        <shortName evidence="19">SQS</shortName>
        <shortName evidence="19">SS</shortName>
        <ecNumber evidence="4 19">2.5.1.21</ecNumber>
    </recommendedName>
</protein>
<dbReference type="InterPro" id="IPR006449">
    <property type="entry name" value="Squal_synth-like"/>
</dbReference>
<comment type="catalytic activity">
    <reaction evidence="17 19">
        <text>2 (2E,6E)-farnesyl diphosphate + NADH + H(+) = squalene + 2 diphosphate + NAD(+)</text>
        <dbReference type="Rhea" id="RHEA:32299"/>
        <dbReference type="ChEBI" id="CHEBI:15378"/>
        <dbReference type="ChEBI" id="CHEBI:15440"/>
        <dbReference type="ChEBI" id="CHEBI:33019"/>
        <dbReference type="ChEBI" id="CHEBI:57540"/>
        <dbReference type="ChEBI" id="CHEBI:57945"/>
        <dbReference type="ChEBI" id="CHEBI:175763"/>
        <dbReference type="EC" id="2.5.1.21"/>
    </reaction>
</comment>
<dbReference type="EC" id="2.5.1.21" evidence="4 19"/>
<evidence type="ECO:0000256" key="6">
    <source>
        <dbReference type="ARBA" id="ARBA00022679"/>
    </source>
</evidence>
<keyword evidence="5" id="KW-0444">Lipid biosynthesis</keyword>
<comment type="pathway">
    <text evidence="19">Terpene metabolism; lanosterol biosynthesis; lanosterol from farnesyl diphosphate: step 1/3.</text>
</comment>
<dbReference type="SFLD" id="SFLDG01018">
    <property type="entry name" value="Squalene/Phytoene_Synthase_Lik"/>
    <property type="match status" value="1"/>
</dbReference>
<dbReference type="GO" id="GO:0045338">
    <property type="term" value="P:farnesyl diphosphate metabolic process"/>
    <property type="evidence" value="ECO:0007669"/>
    <property type="project" value="InterPro"/>
</dbReference>
<evidence type="ECO:0000256" key="16">
    <source>
        <dbReference type="ARBA" id="ARBA00050857"/>
    </source>
</evidence>
<dbReference type="InterPro" id="IPR008949">
    <property type="entry name" value="Isoprenoid_synthase_dom_sf"/>
</dbReference>
<comment type="subcellular location">
    <subcellularLocation>
        <location evidence="2">Membrane</location>
        <topology evidence="2">Single-pass membrane protein</topology>
    </subcellularLocation>
</comment>
<dbReference type="GO" id="GO:0006696">
    <property type="term" value="P:ergosterol biosynthetic process"/>
    <property type="evidence" value="ECO:0007669"/>
    <property type="project" value="TreeGrafter"/>
</dbReference>
<evidence type="ECO:0000256" key="14">
    <source>
        <dbReference type="ARBA" id="ARBA00023221"/>
    </source>
</evidence>
<keyword evidence="7 19" id="KW-0812">Transmembrane</keyword>
<comment type="function">
    <text evidence="19">Catalyzes the condensation of 2 farnesyl pyrophosphate (FPP) moieties to form squalene.</text>
</comment>
<keyword evidence="6 19" id="KW-0808">Transferase</keyword>
<evidence type="ECO:0000256" key="7">
    <source>
        <dbReference type="ARBA" id="ARBA00022692"/>
    </source>
</evidence>
<evidence type="ECO:0000256" key="3">
    <source>
        <dbReference type="ARBA" id="ARBA00006251"/>
    </source>
</evidence>
<dbReference type="EMBL" id="KV748469">
    <property type="protein sequence ID" value="OCL15256.1"/>
    <property type="molecule type" value="Genomic_DNA"/>
</dbReference>
<evidence type="ECO:0000313" key="20">
    <source>
        <dbReference type="EMBL" id="OCL15256.1"/>
    </source>
</evidence>
<dbReference type="GO" id="GO:0005789">
    <property type="term" value="C:endoplasmic reticulum membrane"/>
    <property type="evidence" value="ECO:0007669"/>
    <property type="project" value="TreeGrafter"/>
</dbReference>
<dbReference type="InterPro" id="IPR002060">
    <property type="entry name" value="Squ/phyt_synthse"/>
</dbReference>
<evidence type="ECO:0000256" key="4">
    <source>
        <dbReference type="ARBA" id="ARBA00012373"/>
    </source>
</evidence>
<reference evidence="20 21" key="1">
    <citation type="journal article" date="2016" name="Nat. Commun.">
        <title>Ectomycorrhizal ecology is imprinted in the genome of the dominant symbiotic fungus Cenococcum geophilum.</title>
        <authorList>
            <consortium name="DOE Joint Genome Institute"/>
            <person name="Peter M."/>
            <person name="Kohler A."/>
            <person name="Ohm R.A."/>
            <person name="Kuo A."/>
            <person name="Krutzmann J."/>
            <person name="Morin E."/>
            <person name="Arend M."/>
            <person name="Barry K.W."/>
            <person name="Binder M."/>
            <person name="Choi C."/>
            <person name="Clum A."/>
            <person name="Copeland A."/>
            <person name="Grisel N."/>
            <person name="Haridas S."/>
            <person name="Kipfer T."/>
            <person name="LaButti K."/>
            <person name="Lindquist E."/>
            <person name="Lipzen A."/>
            <person name="Maire R."/>
            <person name="Meier B."/>
            <person name="Mihaltcheva S."/>
            <person name="Molinier V."/>
            <person name="Murat C."/>
            <person name="Poggeler S."/>
            <person name="Quandt C.A."/>
            <person name="Sperisen C."/>
            <person name="Tritt A."/>
            <person name="Tisserant E."/>
            <person name="Crous P.W."/>
            <person name="Henrissat B."/>
            <person name="Nehls U."/>
            <person name="Egli S."/>
            <person name="Spatafora J.W."/>
            <person name="Grigoriev I.V."/>
            <person name="Martin F.M."/>
        </authorList>
    </citation>
    <scope>NUCLEOTIDE SEQUENCE [LARGE SCALE GENOMIC DNA]</scope>
    <source>
        <strain evidence="20 21">CBS 207.34</strain>
    </source>
</reference>
<keyword evidence="14" id="KW-0753">Steroid metabolism</keyword>
<accession>A0A8E2FDM3</accession>
<evidence type="ECO:0000256" key="11">
    <source>
        <dbReference type="ARBA" id="ARBA00023098"/>
    </source>
</evidence>
<dbReference type="SUPFAM" id="SSF48576">
    <property type="entry name" value="Terpenoid synthases"/>
    <property type="match status" value="1"/>
</dbReference>
<dbReference type="PROSITE" id="PS01045">
    <property type="entry name" value="SQUALEN_PHYTOEN_SYN_2"/>
    <property type="match status" value="1"/>
</dbReference>
<dbReference type="CDD" id="cd00683">
    <property type="entry name" value="Trans_IPPS_HH"/>
    <property type="match status" value="1"/>
</dbReference>
<name>A0A8E2FDM3_9PEZI</name>
<sequence length="482" mass="55626">MPKLSDYLYYAVHFQELRSIIQWKVWHNPVHERDESKEPETLKKCFYFLDQTSRSFSAVIKELHPELLVPICLFYLILRGLDTIEDDMTIPLEKKEPLLRNFQNILEKDGWTFTENGPNEKDRELLVQFDVVIEEFKKIKPTYRAIIKDITKKMGDGMADYANNAEHNINGVNTVEDYELYCHYVAGLVGEGLTRLFVEGGLANPALLQRSDLVESMGQFLQQVNIIRDIREDLDDKRRFWPKEIWSKYVNNFEDLFKPENQELALSCSSEMILTALNRADECLYYLAGIKDQSVFNFCAIPQSMAIATLEVCFRNPNIFKKNVKISKGQACQLMVESTQNLQMVCDVFKRYVRKIHKKNDPKDPNFLKISIACGKIEQFIESIFPSQKAKGSTAVGKIVSPEQEAKEKAEREEAKWDMIYMGIAVFLTLFIISAFMVGIAWFAGARFDIAFDQIRNTLFGSGLPDSLDTRKLLHNDDHGEL</sequence>
<dbReference type="Pfam" id="PF00494">
    <property type="entry name" value="SQS_PSY"/>
    <property type="match status" value="1"/>
</dbReference>
<dbReference type="Proteomes" id="UP000250140">
    <property type="component" value="Unassembled WGS sequence"/>
</dbReference>
<keyword evidence="8" id="KW-0752">Steroid biosynthesis</keyword>
<dbReference type="PANTHER" id="PTHR11626">
    <property type="entry name" value="FARNESYL-DIPHOSPHATE FARNESYLTRANSFERASE"/>
    <property type="match status" value="1"/>
</dbReference>
<organism evidence="20 21">
    <name type="scientific">Glonium stellatum</name>
    <dbReference type="NCBI Taxonomy" id="574774"/>
    <lineage>
        <taxon>Eukaryota</taxon>
        <taxon>Fungi</taxon>
        <taxon>Dikarya</taxon>
        <taxon>Ascomycota</taxon>
        <taxon>Pezizomycotina</taxon>
        <taxon>Dothideomycetes</taxon>
        <taxon>Pleosporomycetidae</taxon>
        <taxon>Gloniales</taxon>
        <taxon>Gloniaceae</taxon>
        <taxon>Glonium</taxon>
    </lineage>
</organism>
<dbReference type="InterPro" id="IPR019845">
    <property type="entry name" value="Squalene/phytoene_synthase_CS"/>
</dbReference>
<comment type="cofactor">
    <cofactor evidence="1 19">
        <name>Mg(2+)</name>
        <dbReference type="ChEBI" id="CHEBI:18420"/>
    </cofactor>
</comment>
<evidence type="ECO:0000256" key="1">
    <source>
        <dbReference type="ARBA" id="ARBA00001946"/>
    </source>
</evidence>
<comment type="function">
    <text evidence="18">Squalene synthase; part of the gene cluster that mediates the biosynthesis of squalestatin S1 (SQS1, also known as zaragozic acid A), a heavily oxidized fungal polyketide that offers potent cholesterol lowering activity by targeting squalene synthase (SS). Catalyzes the condensation of 2 two farnesyl pyrophosphate moieties to form squalene. The presence of a gene encoding a squalene synthase supports the identification of the cluster as being responsible for SQS1 production and suggests a likely mechanism for self-resistance.</text>
</comment>
<keyword evidence="9 19" id="KW-1133">Transmembrane helix</keyword>
<keyword evidence="21" id="KW-1185">Reference proteome</keyword>
<dbReference type="NCBIfam" id="TIGR01559">
    <property type="entry name" value="squal_synth"/>
    <property type="match status" value="1"/>
</dbReference>
<dbReference type="SFLD" id="SFLDS00005">
    <property type="entry name" value="Isoprenoid_Synthase_Type_I"/>
    <property type="match status" value="1"/>
</dbReference>
<dbReference type="GO" id="GO:0051996">
    <property type="term" value="F:squalene synthase [NAD(P)H] activity"/>
    <property type="evidence" value="ECO:0007669"/>
    <property type="project" value="UniProtKB-UniRule"/>
</dbReference>
<dbReference type="Gene3D" id="1.10.600.10">
    <property type="entry name" value="Farnesyl Diphosphate Synthase"/>
    <property type="match status" value="1"/>
</dbReference>
<evidence type="ECO:0000256" key="13">
    <source>
        <dbReference type="ARBA" id="ARBA00023166"/>
    </source>
</evidence>
<evidence type="ECO:0000313" key="21">
    <source>
        <dbReference type="Proteomes" id="UP000250140"/>
    </source>
</evidence>
<proteinExistence type="inferred from homology"/>
<keyword evidence="11" id="KW-0443">Lipid metabolism</keyword>
<gene>
    <name evidence="20" type="ORF">AOQ84DRAFT_329691</name>
</gene>
<feature type="transmembrane region" description="Helical" evidence="19">
    <location>
        <begin position="419"/>
        <end position="444"/>
    </location>
</feature>
<evidence type="ECO:0000256" key="2">
    <source>
        <dbReference type="ARBA" id="ARBA00004167"/>
    </source>
</evidence>
<evidence type="ECO:0000256" key="17">
    <source>
        <dbReference type="ARBA" id="ARBA00051754"/>
    </source>
</evidence>
<evidence type="ECO:0000256" key="15">
    <source>
        <dbReference type="ARBA" id="ARBA00023268"/>
    </source>
</evidence>
<dbReference type="FunFam" id="1.10.600.10:FF:000003">
    <property type="entry name" value="Farnesyl-diphosphate farnesyltransferase 1"/>
    <property type="match status" value="1"/>
</dbReference>
<evidence type="ECO:0000256" key="18">
    <source>
        <dbReference type="ARBA" id="ARBA00053206"/>
    </source>
</evidence>
<dbReference type="GO" id="GO:0055056">
    <property type="term" value="F:D-glucose transmembrane transporter activity"/>
    <property type="evidence" value="ECO:0007669"/>
    <property type="project" value="UniProtKB-UniRule"/>
</dbReference>
<dbReference type="AlphaFoldDB" id="A0A8E2FDM3"/>
<dbReference type="InterPro" id="IPR044844">
    <property type="entry name" value="Trans_IPPS_euk-type"/>
</dbReference>
<keyword evidence="13" id="KW-1207">Sterol metabolism</keyword>
<dbReference type="PROSITE" id="PS01044">
    <property type="entry name" value="SQUALEN_PHYTOEN_SYN_1"/>
    <property type="match status" value="1"/>
</dbReference>
<evidence type="ECO:0000256" key="9">
    <source>
        <dbReference type="ARBA" id="ARBA00022989"/>
    </source>
</evidence>
<evidence type="ECO:0000256" key="19">
    <source>
        <dbReference type="RuleBase" id="RU368088"/>
    </source>
</evidence>
<keyword evidence="12 19" id="KW-0472">Membrane</keyword>
<evidence type="ECO:0000256" key="10">
    <source>
        <dbReference type="ARBA" id="ARBA00023011"/>
    </source>
</evidence>